<evidence type="ECO:0000313" key="5">
    <source>
        <dbReference type="Proteomes" id="UP001233999"/>
    </source>
</evidence>
<dbReference type="Gene3D" id="3.40.50.720">
    <property type="entry name" value="NAD(P)-binding Rossmann-like Domain"/>
    <property type="match status" value="1"/>
</dbReference>
<evidence type="ECO:0000313" key="4">
    <source>
        <dbReference type="EMBL" id="KAJ9585022.1"/>
    </source>
</evidence>
<comment type="similarity">
    <text evidence="1 3">Belongs to the short-chain dehydrogenases/reductases (SDR) family.</text>
</comment>
<dbReference type="PRINTS" id="PR00080">
    <property type="entry name" value="SDRFAMILY"/>
</dbReference>
<evidence type="ECO:0000256" key="2">
    <source>
        <dbReference type="ARBA" id="ARBA00023002"/>
    </source>
</evidence>
<reference evidence="4" key="2">
    <citation type="submission" date="2023-05" db="EMBL/GenBank/DDBJ databases">
        <authorList>
            <person name="Fouks B."/>
        </authorList>
    </citation>
    <scope>NUCLEOTIDE SEQUENCE</scope>
    <source>
        <strain evidence="4">Stay&amp;Tobe</strain>
        <tissue evidence="4">Testes</tissue>
    </source>
</reference>
<sequence>MQRWTGRVAVVTGASGGIGAAITQQLVKDGLKVVGLARRVDKVKEQSTALRSEKGKLYGVKCDVTKEEDVKEAFKWVKSNLGGVDILINNAGGDSSSSLIDGPVENWKVIMDLNVMALSVCTKEALQVMKEKGVTDGHIVHINSTLGHFVPPAEFGFSMYAASKHAVTALAEALRKELVKENSKIKITSVSPGVVKTDFLVSSGTTLLSPEQMYSSNPHLLPKDVADAVTFALSTPPHVQVSELKIQPVVVAVLSVVV</sequence>
<evidence type="ECO:0000256" key="1">
    <source>
        <dbReference type="ARBA" id="ARBA00006484"/>
    </source>
</evidence>
<feature type="non-terminal residue" evidence="4">
    <location>
        <position position="1"/>
    </location>
</feature>
<protein>
    <recommendedName>
        <fullName evidence="6">Farnesol dehydrogenase</fullName>
    </recommendedName>
</protein>
<gene>
    <name evidence="4" type="ORF">L9F63_020632</name>
</gene>
<dbReference type="PRINTS" id="PR00081">
    <property type="entry name" value="GDHRDH"/>
</dbReference>
<keyword evidence="5" id="KW-1185">Reference proteome</keyword>
<dbReference type="EMBL" id="JASPKZ010007319">
    <property type="protein sequence ID" value="KAJ9585022.1"/>
    <property type="molecule type" value="Genomic_DNA"/>
</dbReference>
<dbReference type="InterPro" id="IPR002347">
    <property type="entry name" value="SDR_fam"/>
</dbReference>
<name>A0AAD7ZR36_DIPPU</name>
<accession>A0AAD7ZR36</accession>
<dbReference type="AlphaFoldDB" id="A0AAD7ZR36"/>
<dbReference type="Pfam" id="PF00106">
    <property type="entry name" value="adh_short"/>
    <property type="match status" value="1"/>
</dbReference>
<evidence type="ECO:0008006" key="6">
    <source>
        <dbReference type="Google" id="ProtNLM"/>
    </source>
</evidence>
<keyword evidence="2" id="KW-0560">Oxidoreductase</keyword>
<dbReference type="PANTHER" id="PTHR43115:SF4">
    <property type="entry name" value="DEHYDROGENASE_REDUCTASE SDR FAMILY MEMBER 11"/>
    <property type="match status" value="1"/>
</dbReference>
<reference evidence="4" key="1">
    <citation type="journal article" date="2023" name="IScience">
        <title>Live-bearing cockroach genome reveals convergent evolutionary mechanisms linked to viviparity in insects and beyond.</title>
        <authorList>
            <person name="Fouks B."/>
            <person name="Harrison M.C."/>
            <person name="Mikhailova A.A."/>
            <person name="Marchal E."/>
            <person name="English S."/>
            <person name="Carruthers M."/>
            <person name="Jennings E.C."/>
            <person name="Chiamaka E.L."/>
            <person name="Frigard R.A."/>
            <person name="Pippel M."/>
            <person name="Attardo G.M."/>
            <person name="Benoit J.B."/>
            <person name="Bornberg-Bauer E."/>
            <person name="Tobe S.S."/>
        </authorList>
    </citation>
    <scope>NUCLEOTIDE SEQUENCE</scope>
    <source>
        <strain evidence="4">Stay&amp;Tobe</strain>
    </source>
</reference>
<organism evidence="4 5">
    <name type="scientific">Diploptera punctata</name>
    <name type="common">Pacific beetle cockroach</name>
    <dbReference type="NCBI Taxonomy" id="6984"/>
    <lineage>
        <taxon>Eukaryota</taxon>
        <taxon>Metazoa</taxon>
        <taxon>Ecdysozoa</taxon>
        <taxon>Arthropoda</taxon>
        <taxon>Hexapoda</taxon>
        <taxon>Insecta</taxon>
        <taxon>Pterygota</taxon>
        <taxon>Neoptera</taxon>
        <taxon>Polyneoptera</taxon>
        <taxon>Dictyoptera</taxon>
        <taxon>Blattodea</taxon>
        <taxon>Blaberoidea</taxon>
        <taxon>Blaberidae</taxon>
        <taxon>Diplopterinae</taxon>
        <taxon>Diploptera</taxon>
    </lineage>
</organism>
<comment type="caution">
    <text evidence="4">The sequence shown here is derived from an EMBL/GenBank/DDBJ whole genome shotgun (WGS) entry which is preliminary data.</text>
</comment>
<evidence type="ECO:0000256" key="3">
    <source>
        <dbReference type="RuleBase" id="RU000363"/>
    </source>
</evidence>
<proteinExistence type="inferred from homology"/>
<dbReference type="GO" id="GO:0016616">
    <property type="term" value="F:oxidoreductase activity, acting on the CH-OH group of donors, NAD or NADP as acceptor"/>
    <property type="evidence" value="ECO:0007669"/>
    <property type="project" value="UniProtKB-ARBA"/>
</dbReference>
<dbReference type="InterPro" id="IPR036291">
    <property type="entry name" value="NAD(P)-bd_dom_sf"/>
</dbReference>
<dbReference type="Proteomes" id="UP001233999">
    <property type="component" value="Unassembled WGS sequence"/>
</dbReference>
<dbReference type="FunFam" id="3.40.50.720:FF:000047">
    <property type="entry name" value="NADP-dependent L-serine/L-allo-threonine dehydrogenase"/>
    <property type="match status" value="1"/>
</dbReference>
<dbReference type="PANTHER" id="PTHR43115">
    <property type="entry name" value="DEHYDROGENASE/REDUCTASE SDR FAMILY MEMBER 11"/>
    <property type="match status" value="1"/>
</dbReference>
<dbReference type="SUPFAM" id="SSF51735">
    <property type="entry name" value="NAD(P)-binding Rossmann-fold domains"/>
    <property type="match status" value="1"/>
</dbReference>